<dbReference type="GeneID" id="8230522"/>
<dbReference type="HOGENOM" id="CLU_120658_0_0_1"/>
<proteinExistence type="inferred from homology"/>
<gene>
    <name evidence="6" type="primary">8230522</name>
    <name evidence="5" type="ORF">Phum_PHUM454180</name>
</gene>
<evidence type="ECO:0000256" key="2">
    <source>
        <dbReference type="ARBA" id="ARBA00044802"/>
    </source>
</evidence>
<evidence type="ECO:0000313" key="7">
    <source>
        <dbReference type="Proteomes" id="UP000009046"/>
    </source>
</evidence>
<sequence length="165" mass="18580">MAATQEKCDVVDSWEDIDENEIIEKTFTKKPESTGKTINGPLVIQREDSLRTQYTPPEPSVKILKRPAKDSRANCSNNEVLGITNGEVKNNRQPVRTLQQRQLDYAEARLRILGEAKSPEDELDDRLNKMNINSTGVTLLRPCGVVNIVRHPRGPDGTKGFNLKR</sequence>
<dbReference type="PANTHER" id="PTHR31796:SF2">
    <property type="entry name" value="SUZ DOMAIN-CONTAINING PROTEIN 1"/>
    <property type="match status" value="1"/>
</dbReference>
<name>E0VUS4_PEDHC</name>
<dbReference type="PANTHER" id="PTHR31796">
    <property type="entry name" value="SUZ DOMAIN-CONTAINING PROTEIN 1"/>
    <property type="match status" value="1"/>
</dbReference>
<dbReference type="InterPro" id="IPR039228">
    <property type="entry name" value="SZRD1"/>
</dbReference>
<dbReference type="VEuPathDB" id="VectorBase:PHUM454180"/>
<dbReference type="InParanoid" id="E0VUS4"/>
<dbReference type="eggNOG" id="ENOG502RZH5">
    <property type="taxonomic scope" value="Eukaryota"/>
</dbReference>
<dbReference type="EnsemblMetazoa" id="PHUM454180-RA">
    <property type="protein sequence ID" value="PHUM454180-PA"/>
    <property type="gene ID" value="PHUM454180"/>
</dbReference>
<protein>
    <recommendedName>
        <fullName evidence="2">SUZ RNA-binding domain-containing</fullName>
    </recommendedName>
</protein>
<evidence type="ECO:0000256" key="1">
    <source>
        <dbReference type="ARBA" id="ARBA00007124"/>
    </source>
</evidence>
<feature type="domain" description="SUZ-C" evidence="4">
    <location>
        <begin position="118"/>
        <end position="165"/>
    </location>
</feature>
<reference evidence="6" key="3">
    <citation type="submission" date="2021-02" db="UniProtKB">
        <authorList>
            <consortium name="EnsemblMetazoa"/>
        </authorList>
    </citation>
    <scope>IDENTIFICATION</scope>
    <source>
        <strain evidence="6">USDA</strain>
    </source>
</reference>
<evidence type="ECO:0000313" key="6">
    <source>
        <dbReference type="EnsemblMetazoa" id="PHUM454180-PA"/>
    </source>
</evidence>
<dbReference type="KEGG" id="phu:Phum_PHUM454180"/>
<dbReference type="EMBL" id="DS235793">
    <property type="protein sequence ID" value="EEB17130.1"/>
    <property type="molecule type" value="Genomic_DNA"/>
</dbReference>
<dbReference type="InterPro" id="IPR024771">
    <property type="entry name" value="SUZ"/>
</dbReference>
<reference evidence="5" key="1">
    <citation type="submission" date="2007-04" db="EMBL/GenBank/DDBJ databases">
        <title>Annotation of Pediculus humanus corporis strain USDA.</title>
        <authorList>
            <person name="Kirkness E."/>
            <person name="Hannick L."/>
            <person name="Hass B."/>
            <person name="Bruggner R."/>
            <person name="Lawson D."/>
            <person name="Bidwell S."/>
            <person name="Joardar V."/>
            <person name="Caler E."/>
            <person name="Walenz B."/>
            <person name="Inman J."/>
            <person name="Schobel S."/>
            <person name="Galinsky K."/>
            <person name="Amedeo P."/>
            <person name="Strausberg R."/>
        </authorList>
    </citation>
    <scope>NUCLEOTIDE SEQUENCE</scope>
    <source>
        <strain evidence="5">USDA</strain>
    </source>
</reference>
<dbReference type="EMBL" id="AAZO01005530">
    <property type="status" value="NOT_ANNOTATED_CDS"/>
    <property type="molecule type" value="Genomic_DNA"/>
</dbReference>
<feature type="domain" description="SUZ" evidence="3">
    <location>
        <begin position="39"/>
        <end position="117"/>
    </location>
</feature>
<evidence type="ECO:0000313" key="5">
    <source>
        <dbReference type="EMBL" id="EEB17130.1"/>
    </source>
</evidence>
<dbReference type="RefSeq" id="XP_002429868.1">
    <property type="nucleotide sequence ID" value="XM_002429823.1"/>
</dbReference>
<dbReference type="OrthoDB" id="5373615at2759"/>
<comment type="similarity">
    <text evidence="1">Belongs to the SZRD1 family.</text>
</comment>
<evidence type="ECO:0000259" key="4">
    <source>
        <dbReference type="PROSITE" id="PS51938"/>
    </source>
</evidence>
<dbReference type="CTD" id="8230522"/>
<dbReference type="PROSITE" id="PS51673">
    <property type="entry name" value="SUZ"/>
    <property type="match status" value="1"/>
</dbReference>
<dbReference type="STRING" id="121224.E0VUS4"/>
<organism>
    <name type="scientific">Pediculus humanus subsp. corporis</name>
    <name type="common">Body louse</name>
    <dbReference type="NCBI Taxonomy" id="121224"/>
    <lineage>
        <taxon>Eukaryota</taxon>
        <taxon>Metazoa</taxon>
        <taxon>Ecdysozoa</taxon>
        <taxon>Arthropoda</taxon>
        <taxon>Hexapoda</taxon>
        <taxon>Insecta</taxon>
        <taxon>Pterygota</taxon>
        <taxon>Neoptera</taxon>
        <taxon>Paraneoptera</taxon>
        <taxon>Psocodea</taxon>
        <taxon>Troctomorpha</taxon>
        <taxon>Phthiraptera</taxon>
        <taxon>Anoplura</taxon>
        <taxon>Pediculidae</taxon>
        <taxon>Pediculus</taxon>
    </lineage>
</organism>
<dbReference type="Pfam" id="PF12901">
    <property type="entry name" value="SUZ-C"/>
    <property type="match status" value="1"/>
</dbReference>
<accession>E0VUS4</accession>
<evidence type="ECO:0000259" key="3">
    <source>
        <dbReference type="PROSITE" id="PS51673"/>
    </source>
</evidence>
<dbReference type="Proteomes" id="UP000009046">
    <property type="component" value="Unassembled WGS sequence"/>
</dbReference>
<dbReference type="OMA" id="DVSDNWE"/>
<keyword evidence="7" id="KW-1185">Reference proteome</keyword>
<dbReference type="PROSITE" id="PS51938">
    <property type="entry name" value="SUZ_C"/>
    <property type="match status" value="1"/>
</dbReference>
<reference evidence="5" key="2">
    <citation type="submission" date="2007-04" db="EMBL/GenBank/DDBJ databases">
        <title>The genome of the human body louse.</title>
        <authorList>
            <consortium name="The Human Body Louse Genome Consortium"/>
            <person name="Kirkness E."/>
            <person name="Walenz B."/>
            <person name="Hass B."/>
            <person name="Bruggner R."/>
            <person name="Strausberg R."/>
        </authorList>
    </citation>
    <scope>NUCLEOTIDE SEQUENCE</scope>
    <source>
        <strain evidence="5">USDA</strain>
    </source>
</reference>
<dbReference type="AlphaFoldDB" id="E0VUS4"/>
<dbReference type="Pfam" id="PF12752">
    <property type="entry name" value="SUZ"/>
    <property type="match status" value="1"/>
</dbReference>
<dbReference type="InterPro" id="IPR024642">
    <property type="entry name" value="SUZ-C"/>
</dbReference>